<evidence type="ECO:0000313" key="2">
    <source>
        <dbReference type="Proteomes" id="UP000001261"/>
    </source>
</evidence>
<dbReference type="AlphaFoldDB" id="J3K847"/>
<dbReference type="InParanoid" id="J3K847"/>
<dbReference type="OrthoDB" id="4538314at2759"/>
<gene>
    <name evidence="1" type="ORF">CIMG_06436</name>
</gene>
<accession>J3K847</accession>
<protein>
    <recommendedName>
        <fullName evidence="3">Retrotransposon gag domain-containing protein</fullName>
    </recommendedName>
</protein>
<reference evidence="2" key="2">
    <citation type="journal article" date="2010" name="Genome Res.">
        <title>Population genomic sequencing of Coccidioides fungi reveals recent hybridization and transposon control.</title>
        <authorList>
            <person name="Neafsey D.E."/>
            <person name="Barker B.M."/>
            <person name="Sharpton T.J."/>
            <person name="Stajich J.E."/>
            <person name="Park D.J."/>
            <person name="Whiston E."/>
            <person name="Hung C.-Y."/>
            <person name="McMahan C."/>
            <person name="White J."/>
            <person name="Sykes S."/>
            <person name="Heiman D."/>
            <person name="Young S."/>
            <person name="Zeng Q."/>
            <person name="Abouelleil A."/>
            <person name="Aftuck L."/>
            <person name="Bessette D."/>
            <person name="Brown A."/>
            <person name="FitzGerald M."/>
            <person name="Lui A."/>
            <person name="Macdonald J.P."/>
            <person name="Priest M."/>
            <person name="Orbach M.J."/>
            <person name="Galgiani J.N."/>
            <person name="Kirkland T.N."/>
            <person name="Cole G.T."/>
            <person name="Birren B.W."/>
            <person name="Henn M.R."/>
            <person name="Taylor J.W."/>
            <person name="Rounsley S.D."/>
        </authorList>
    </citation>
    <scope>GENOME REANNOTATION</scope>
    <source>
        <strain evidence="2">RS</strain>
    </source>
</reference>
<dbReference type="VEuPathDB" id="FungiDB:CIMG_06436"/>
<dbReference type="EMBL" id="GG704912">
    <property type="protein sequence ID" value="EAS30957.3"/>
    <property type="molecule type" value="Genomic_DNA"/>
</dbReference>
<dbReference type="Proteomes" id="UP000001261">
    <property type="component" value="Unassembled WGS sequence"/>
</dbReference>
<dbReference type="GeneID" id="4561763"/>
<name>J3K847_COCIM</name>
<keyword evidence="2" id="KW-1185">Reference proteome</keyword>
<dbReference type="KEGG" id="cim:CIMG_06436"/>
<evidence type="ECO:0000313" key="1">
    <source>
        <dbReference type="EMBL" id="EAS30957.3"/>
    </source>
</evidence>
<evidence type="ECO:0008006" key="3">
    <source>
        <dbReference type="Google" id="ProtNLM"/>
    </source>
</evidence>
<proteinExistence type="predicted"/>
<sequence length="95" mass="10947">MFTPDASLTEMEAAIRFQRLVQIGSAADYAAEFEWLRSKISRETYHASLFFVGLKDEIQNRISQCGEMPSTLEARSYRQKLQEKVVGCTMDENFE</sequence>
<organism evidence="1 2">
    <name type="scientific">Coccidioides immitis (strain RS)</name>
    <name type="common">Valley fever fungus</name>
    <dbReference type="NCBI Taxonomy" id="246410"/>
    <lineage>
        <taxon>Eukaryota</taxon>
        <taxon>Fungi</taxon>
        <taxon>Dikarya</taxon>
        <taxon>Ascomycota</taxon>
        <taxon>Pezizomycotina</taxon>
        <taxon>Eurotiomycetes</taxon>
        <taxon>Eurotiomycetidae</taxon>
        <taxon>Onygenales</taxon>
        <taxon>Onygenaceae</taxon>
        <taxon>Coccidioides</taxon>
    </lineage>
</organism>
<reference evidence="2" key="1">
    <citation type="journal article" date="2009" name="Genome Res.">
        <title>Comparative genomic analyses of the human fungal pathogens Coccidioides and their relatives.</title>
        <authorList>
            <person name="Sharpton T.J."/>
            <person name="Stajich J.E."/>
            <person name="Rounsley S.D."/>
            <person name="Gardner M.J."/>
            <person name="Wortman J.R."/>
            <person name="Jordar V.S."/>
            <person name="Maiti R."/>
            <person name="Kodira C.D."/>
            <person name="Neafsey D.E."/>
            <person name="Zeng Q."/>
            <person name="Hung C.-Y."/>
            <person name="McMahan C."/>
            <person name="Muszewska A."/>
            <person name="Grynberg M."/>
            <person name="Mandel M.A."/>
            <person name="Kellner E.M."/>
            <person name="Barker B.M."/>
            <person name="Galgiani J.N."/>
            <person name="Orbach M.J."/>
            <person name="Kirkland T.N."/>
            <person name="Cole G.T."/>
            <person name="Henn M.R."/>
            <person name="Birren B.W."/>
            <person name="Taylor J.W."/>
        </authorList>
    </citation>
    <scope>NUCLEOTIDE SEQUENCE [LARGE SCALE GENOMIC DNA]</scope>
    <source>
        <strain evidence="2">RS</strain>
    </source>
</reference>
<dbReference type="RefSeq" id="XP_001242540.2">
    <property type="nucleotide sequence ID" value="XM_001242539.2"/>
</dbReference>